<organism evidence="2 3">
    <name type="scientific">Candidatus Yanofskybacteria bacterium RIFCSPLOWO2_01_FULL_49_25</name>
    <dbReference type="NCBI Taxonomy" id="1802701"/>
    <lineage>
        <taxon>Bacteria</taxon>
        <taxon>Candidatus Yanofskyibacteriota</taxon>
    </lineage>
</organism>
<evidence type="ECO:0000313" key="2">
    <source>
        <dbReference type="EMBL" id="OGN27802.1"/>
    </source>
</evidence>
<accession>A0A1F8GQU9</accession>
<evidence type="ECO:0008006" key="4">
    <source>
        <dbReference type="Google" id="ProtNLM"/>
    </source>
</evidence>
<evidence type="ECO:0000256" key="1">
    <source>
        <dbReference type="SAM" id="SignalP"/>
    </source>
</evidence>
<dbReference type="EMBL" id="MGKP01000027">
    <property type="protein sequence ID" value="OGN27802.1"/>
    <property type="molecule type" value="Genomic_DNA"/>
</dbReference>
<comment type="caution">
    <text evidence="2">The sequence shown here is derived from an EMBL/GenBank/DDBJ whole genome shotgun (WGS) entry which is preliminary data.</text>
</comment>
<dbReference type="Proteomes" id="UP000179047">
    <property type="component" value="Unassembled WGS sequence"/>
</dbReference>
<reference evidence="2 3" key="1">
    <citation type="journal article" date="2016" name="Nat. Commun.">
        <title>Thousands of microbial genomes shed light on interconnected biogeochemical processes in an aquifer system.</title>
        <authorList>
            <person name="Anantharaman K."/>
            <person name="Brown C.T."/>
            <person name="Hug L.A."/>
            <person name="Sharon I."/>
            <person name="Castelle C.J."/>
            <person name="Probst A.J."/>
            <person name="Thomas B.C."/>
            <person name="Singh A."/>
            <person name="Wilkins M.J."/>
            <person name="Karaoz U."/>
            <person name="Brodie E.L."/>
            <person name="Williams K.H."/>
            <person name="Hubbard S.S."/>
            <person name="Banfield J.F."/>
        </authorList>
    </citation>
    <scope>NUCLEOTIDE SEQUENCE [LARGE SCALE GENOMIC DNA]</scope>
</reference>
<dbReference type="STRING" id="1802701.A3A33_00505"/>
<sequence>MKKIIFSALVLALVGSGFGVSRASAESGSVKASGVLAARNAASVVCRDAYRVAVDQYTTSLTQANSIYRSAMDAARTNHKVALQKARDNKSKDEIKAANDAYKVARKAALDVRKTSRESAHAALNVARQTRLQCLKAARAANPVSTPTRSN</sequence>
<evidence type="ECO:0000313" key="3">
    <source>
        <dbReference type="Proteomes" id="UP000179047"/>
    </source>
</evidence>
<gene>
    <name evidence="2" type="ORF">A3A33_00505</name>
</gene>
<name>A0A1F8GQU9_9BACT</name>
<keyword evidence="1" id="KW-0732">Signal</keyword>
<proteinExistence type="predicted"/>
<dbReference type="AlphaFoldDB" id="A0A1F8GQU9"/>
<feature type="signal peptide" evidence="1">
    <location>
        <begin position="1"/>
        <end position="25"/>
    </location>
</feature>
<protein>
    <recommendedName>
        <fullName evidence="4">DUF4398 domain-containing protein</fullName>
    </recommendedName>
</protein>
<feature type="chain" id="PRO_5009535657" description="DUF4398 domain-containing protein" evidence="1">
    <location>
        <begin position="26"/>
        <end position="151"/>
    </location>
</feature>